<protein>
    <submittedName>
        <fullName evidence="1">Uncharacterized protein</fullName>
    </submittedName>
</protein>
<dbReference type="EMBL" id="PNYC01000006">
    <property type="protein sequence ID" value="PMS36777.1"/>
    <property type="molecule type" value="Genomic_DNA"/>
</dbReference>
<keyword evidence="3" id="KW-1185">Reference proteome</keyword>
<gene>
    <name evidence="1" type="ORF">C0Z20_11845</name>
    <name evidence="2" type="ORF">C9I57_20160</name>
</gene>
<dbReference type="Proteomes" id="UP000235777">
    <property type="component" value="Unassembled WGS sequence"/>
</dbReference>
<evidence type="ECO:0000313" key="3">
    <source>
        <dbReference type="Proteomes" id="UP000235777"/>
    </source>
</evidence>
<comment type="caution">
    <text evidence="1">The sequence shown here is derived from an EMBL/GenBank/DDBJ whole genome shotgun (WGS) entry which is preliminary data.</text>
</comment>
<sequence>MLAISLKIDIKVAPATARRSFRKNGDPPPHRPVDGGRVLQAVPADEFLQPLQRSIDAMPRRK</sequence>
<evidence type="ECO:0000313" key="1">
    <source>
        <dbReference type="EMBL" id="PMS36777.1"/>
    </source>
</evidence>
<dbReference type="AlphaFoldDB" id="A0A2N7X574"/>
<dbReference type="Proteomes" id="UP000240638">
    <property type="component" value="Unassembled WGS sequence"/>
</dbReference>
<proteinExistence type="predicted"/>
<accession>A0A2N7X574</accession>
<reference evidence="2 4" key="2">
    <citation type="submission" date="2018-03" db="EMBL/GenBank/DDBJ databases">
        <title>Whole genome analyses suggest that Burkholderia sensu lato contains two further novel genera in the rhizoxinica-symbiotica group Mycetohabitans gen. nov., and Trinickia gen. nov.: implications for the evolution of diazotrophy and nodulation in the Burkholderiaceae.</title>
        <authorList>
            <person name="Estrada De Los Santos P."/>
            <person name="Palmer M."/>
            <person name="Chavez-Ramirez B."/>
            <person name="Steenkamp E.T."/>
            <person name="Hirsch A.M."/>
            <person name="Manyaka P."/>
            <person name="Maluk M."/>
            <person name="Lafos M."/>
            <person name="Crook M."/>
            <person name="Gross E."/>
            <person name="Simon M.F."/>
            <person name="Bueno Dos Reis Junior F."/>
            <person name="Poole P.S."/>
            <person name="Venter S.N."/>
            <person name="James E.K."/>
        </authorList>
    </citation>
    <scope>NUCLEOTIDE SEQUENCE [LARGE SCALE GENOMIC DNA]</scope>
    <source>
        <strain evidence="2 4">JPY-366</strain>
    </source>
</reference>
<evidence type="ECO:0000313" key="4">
    <source>
        <dbReference type="Proteomes" id="UP000240638"/>
    </source>
</evidence>
<dbReference type="EMBL" id="PYUC01000010">
    <property type="protein sequence ID" value="PTB18816.1"/>
    <property type="molecule type" value="Genomic_DNA"/>
</dbReference>
<evidence type="ECO:0000313" key="2">
    <source>
        <dbReference type="EMBL" id="PTB18816.1"/>
    </source>
</evidence>
<name>A0A2N7X574_9BURK</name>
<reference evidence="1 3" key="1">
    <citation type="submission" date="2018-01" db="EMBL/GenBank/DDBJ databases">
        <title>Whole genome analyses suggest that Burkholderia sensu lato contains two further novel genera in the rhizoxinica-symbiotica group Mycetohabitans gen. nov., and Trinickia gen. nov.: implications for the evolution of diazotrophy and nodulation in the Burkholderiaceae.</title>
        <authorList>
            <person name="Estrada-de los Santos P."/>
            <person name="Palmer M."/>
            <person name="Chavez-Ramirez B."/>
            <person name="Beukes C."/>
            <person name="Steenkamp E.T."/>
            <person name="Hirsch A.M."/>
            <person name="Manyaka P."/>
            <person name="Maluk M."/>
            <person name="Lafos M."/>
            <person name="Crook M."/>
            <person name="Gross E."/>
            <person name="Simon M.F."/>
            <person name="Bueno dos Reis Junior F."/>
            <person name="Poole P.S."/>
            <person name="Venter S.N."/>
            <person name="James E.K."/>
        </authorList>
    </citation>
    <scope>NUCLEOTIDE SEQUENCE [LARGE SCALE GENOMIC DNA]</scope>
    <source>
        <strain evidence="1 3">JPY 581</strain>
    </source>
</reference>
<organism evidence="1 3">
    <name type="scientific">Trinickia symbiotica</name>
    <dbReference type="NCBI Taxonomy" id="863227"/>
    <lineage>
        <taxon>Bacteria</taxon>
        <taxon>Pseudomonadati</taxon>
        <taxon>Pseudomonadota</taxon>
        <taxon>Betaproteobacteria</taxon>
        <taxon>Burkholderiales</taxon>
        <taxon>Burkholderiaceae</taxon>
        <taxon>Trinickia</taxon>
    </lineage>
</organism>